<dbReference type="EMBL" id="UINC01005125">
    <property type="protein sequence ID" value="SVA19243.1"/>
    <property type="molecule type" value="Genomic_DNA"/>
</dbReference>
<gene>
    <name evidence="2" type="ORF">METZ01_LOCUS72097</name>
</gene>
<dbReference type="Gene3D" id="3.30.420.10">
    <property type="entry name" value="Ribonuclease H-like superfamily/Ribonuclease H"/>
    <property type="match status" value="1"/>
</dbReference>
<reference evidence="2" key="1">
    <citation type="submission" date="2018-05" db="EMBL/GenBank/DDBJ databases">
        <authorList>
            <person name="Lanie J.A."/>
            <person name="Ng W.-L."/>
            <person name="Kazmierczak K.M."/>
            <person name="Andrzejewski T.M."/>
            <person name="Davidsen T.M."/>
            <person name="Wayne K.J."/>
            <person name="Tettelin H."/>
            <person name="Glass J.I."/>
            <person name="Rusch D."/>
            <person name="Podicherti R."/>
            <person name="Tsui H.-C.T."/>
            <person name="Winkler M.E."/>
        </authorList>
    </citation>
    <scope>NUCLEOTIDE SEQUENCE</scope>
</reference>
<dbReference type="AlphaFoldDB" id="A0A381TYL3"/>
<sequence length="178" mass="20904">MKNHVMIDVECLSTRPDAVLLTFGAIRFRPTDNDVDKDPFKLEHFYRRVDPESCTKIGLQTDEPTLEWWAKQDDEVKEEAFALEDRCDVADVLKDFYMFCKGCDQFWAHGSIFDIMIIETINRILQRGNPWKFWQIRDTRTLYSLVDMQLPKTAKHHCLYDCYNQILGVQASFAQLGL</sequence>
<evidence type="ECO:0000313" key="2">
    <source>
        <dbReference type="EMBL" id="SVA19243.1"/>
    </source>
</evidence>
<proteinExistence type="predicted"/>
<feature type="domain" description="3'-5' exoribonuclease Rv2179c-like" evidence="1">
    <location>
        <begin position="3"/>
        <end position="170"/>
    </location>
</feature>
<dbReference type="SUPFAM" id="SSF53098">
    <property type="entry name" value="Ribonuclease H-like"/>
    <property type="match status" value="1"/>
</dbReference>
<dbReference type="Pfam" id="PF16473">
    <property type="entry name" value="Rv2179c-like"/>
    <property type="match status" value="1"/>
</dbReference>
<dbReference type="InterPro" id="IPR012337">
    <property type="entry name" value="RNaseH-like_sf"/>
</dbReference>
<dbReference type="GO" id="GO:0003676">
    <property type="term" value="F:nucleic acid binding"/>
    <property type="evidence" value="ECO:0007669"/>
    <property type="project" value="InterPro"/>
</dbReference>
<accession>A0A381TYL3</accession>
<name>A0A381TYL3_9ZZZZ</name>
<dbReference type="InterPro" id="IPR033390">
    <property type="entry name" value="Rv2179c-like"/>
</dbReference>
<organism evidence="2">
    <name type="scientific">marine metagenome</name>
    <dbReference type="NCBI Taxonomy" id="408172"/>
    <lineage>
        <taxon>unclassified sequences</taxon>
        <taxon>metagenomes</taxon>
        <taxon>ecological metagenomes</taxon>
    </lineage>
</organism>
<protein>
    <recommendedName>
        <fullName evidence="1">3'-5' exoribonuclease Rv2179c-like domain-containing protein</fullName>
    </recommendedName>
</protein>
<dbReference type="InterPro" id="IPR036397">
    <property type="entry name" value="RNaseH_sf"/>
</dbReference>
<evidence type="ECO:0000259" key="1">
    <source>
        <dbReference type="Pfam" id="PF16473"/>
    </source>
</evidence>